<keyword evidence="4" id="KW-1185">Reference proteome</keyword>
<keyword evidence="2" id="KW-0472">Membrane</keyword>
<evidence type="ECO:0000313" key="3">
    <source>
        <dbReference type="EMBL" id="PSU34670.1"/>
    </source>
</evidence>
<dbReference type="Proteomes" id="UP000241222">
    <property type="component" value="Unassembled WGS sequence"/>
</dbReference>
<protein>
    <submittedName>
        <fullName evidence="3">Chemotaxis protein</fullName>
    </submittedName>
</protein>
<feature type="region of interest" description="Disordered" evidence="1">
    <location>
        <begin position="1"/>
        <end position="28"/>
    </location>
</feature>
<evidence type="ECO:0000256" key="2">
    <source>
        <dbReference type="SAM" id="Phobius"/>
    </source>
</evidence>
<organism evidence="3 4">
    <name type="scientific">Photobacterium lutimaris</name>
    <dbReference type="NCBI Taxonomy" id="388278"/>
    <lineage>
        <taxon>Bacteria</taxon>
        <taxon>Pseudomonadati</taxon>
        <taxon>Pseudomonadota</taxon>
        <taxon>Gammaproteobacteria</taxon>
        <taxon>Vibrionales</taxon>
        <taxon>Vibrionaceae</taxon>
        <taxon>Photobacterium</taxon>
    </lineage>
</organism>
<evidence type="ECO:0000313" key="4">
    <source>
        <dbReference type="Proteomes" id="UP000241222"/>
    </source>
</evidence>
<gene>
    <name evidence="3" type="ORF">C9I99_06115</name>
</gene>
<dbReference type="RefSeq" id="WP_107347986.1">
    <property type="nucleotide sequence ID" value="NZ_PYMH01000002.1"/>
</dbReference>
<dbReference type="EMBL" id="PYMH01000002">
    <property type="protein sequence ID" value="PSU34670.1"/>
    <property type="molecule type" value="Genomic_DNA"/>
</dbReference>
<sequence>MGRSKSKKSSNTTNVSGTAAASGDNNGVMLSGVNDSSINVNMTDHGAMEQAAELGELALTSNVKVTTEALDSNTQVTKAALGMGERTVDKALDFGKDAIDEAMNFGRDSLEGALQFGGDAMQLNAEISNNAIEEVSQAHHENLQMVAGLAGNQAAQNSANLESLKELAAMNSDGGQVATSRQMTIVVGLVMTFMAIMMLGGKR</sequence>
<keyword evidence="2" id="KW-1133">Transmembrane helix</keyword>
<name>A0A2T3J0V3_9GAMM</name>
<comment type="caution">
    <text evidence="3">The sequence shown here is derived from an EMBL/GenBank/DDBJ whole genome shotgun (WGS) entry which is preliminary data.</text>
</comment>
<keyword evidence="2" id="KW-0812">Transmembrane</keyword>
<dbReference type="AlphaFoldDB" id="A0A2T3J0V3"/>
<reference evidence="3 4" key="1">
    <citation type="submission" date="2018-03" db="EMBL/GenBank/DDBJ databases">
        <title>Whole genome sequencing of Histamine producing bacteria.</title>
        <authorList>
            <person name="Butler K."/>
        </authorList>
    </citation>
    <scope>NUCLEOTIDE SEQUENCE [LARGE SCALE GENOMIC DNA]</scope>
    <source>
        <strain evidence="3 4">JCM 13586</strain>
    </source>
</reference>
<accession>A0A2T3J0V3</accession>
<feature type="compositionally biased region" description="Polar residues" evidence="1">
    <location>
        <begin position="11"/>
        <end position="25"/>
    </location>
</feature>
<proteinExistence type="predicted"/>
<feature type="transmembrane region" description="Helical" evidence="2">
    <location>
        <begin position="183"/>
        <end position="201"/>
    </location>
</feature>
<evidence type="ECO:0000256" key="1">
    <source>
        <dbReference type="SAM" id="MobiDB-lite"/>
    </source>
</evidence>
<dbReference type="OrthoDB" id="6107847at2"/>